<dbReference type="Proteomes" id="UP000824881">
    <property type="component" value="Unassembled WGS sequence"/>
</dbReference>
<dbReference type="EMBL" id="WQMT02000002">
    <property type="protein sequence ID" value="KAG9226883.1"/>
    <property type="molecule type" value="Genomic_DNA"/>
</dbReference>
<evidence type="ECO:0000313" key="1">
    <source>
        <dbReference type="EMBL" id="KAG9226883.1"/>
    </source>
</evidence>
<evidence type="ECO:0000313" key="2">
    <source>
        <dbReference type="Proteomes" id="UP000824881"/>
    </source>
</evidence>
<protein>
    <submittedName>
        <fullName evidence="1">Uncharacterized protein</fullName>
    </submittedName>
</protein>
<proteinExistence type="predicted"/>
<accession>A0ACB7J8I1</accession>
<reference evidence="1 2" key="1">
    <citation type="journal article" date="2021" name="Appl. Environ. Microbiol.">
        <title>Genetic linkage and physical mapping for an oyster mushroom Pleurotus cornucopiae and QTL analysis for the trait cap color.</title>
        <authorList>
            <person name="Zhang Y."/>
            <person name="Gao W."/>
            <person name="Sonnenberg A."/>
            <person name="Chen Q."/>
            <person name="Zhang J."/>
            <person name="Huang C."/>
        </authorList>
    </citation>
    <scope>NUCLEOTIDE SEQUENCE [LARGE SCALE GENOMIC DNA]</scope>
    <source>
        <strain evidence="1">CCMSSC00406</strain>
    </source>
</reference>
<gene>
    <name evidence="1" type="ORF">CCMSSC00406_0003444</name>
</gene>
<organism evidence="1 2">
    <name type="scientific">Pleurotus cornucopiae</name>
    <name type="common">Cornucopia mushroom</name>
    <dbReference type="NCBI Taxonomy" id="5321"/>
    <lineage>
        <taxon>Eukaryota</taxon>
        <taxon>Fungi</taxon>
        <taxon>Dikarya</taxon>
        <taxon>Basidiomycota</taxon>
        <taxon>Agaricomycotina</taxon>
        <taxon>Agaricomycetes</taxon>
        <taxon>Agaricomycetidae</taxon>
        <taxon>Agaricales</taxon>
        <taxon>Pleurotineae</taxon>
        <taxon>Pleurotaceae</taxon>
        <taxon>Pleurotus</taxon>
    </lineage>
</organism>
<sequence length="557" mass="62761">MGLSIDAPPPLSGSRSLHLRVGVQTTRHLQSRIINPIPSSTDSRTLCSLKMSPTLPFEIWAHIASYLPNIEVKTLFSVNRALYQISMNARYKTLRLQYPPQLTFSRLRMMRNMASVTQRVQELEISSQMLEVLWQHQQIKDHLRHLIGPFDKDPATLATNTKSTTPTQKLLLDVVNNMHGLRSVSFDLRSTIYSDAYTAQDDFVMVGQVWSLLSHRIDSLSISVWEAHTPSLRPTLSSMLGVKHLSISLIGQQKSDADGLADLINTASQSLESLRLETPFSFPFHKMFAELHTFPRLKRVDFSFYKNLHASEMARFLNSHGESIEELKLVTSIDCPSSLTSFFNSLLAETMPIFSISALRLPLLRSLSVAWNLFEGSLDVPFQQLWSNVDFPVLDTLKLTSPSMDNAHLAFFCDMFKRSSASHIRRLELPFASINAETFNHLSEAFPNLHTVTLILSTIWVSNPTMAVPPWDIDAFAAEMEHREYPNWALHDLEISPPINPVVAMPAHFLWASYRVMEIAASRIPSVRSFRGSGHMHAPEDAKGMANASSVSLCHLV</sequence>
<keyword evidence="2" id="KW-1185">Reference proteome</keyword>
<name>A0ACB7J8I1_PLECO</name>
<comment type="caution">
    <text evidence="1">The sequence shown here is derived from an EMBL/GenBank/DDBJ whole genome shotgun (WGS) entry which is preliminary data.</text>
</comment>